<accession>A0ABD5Q4C3</accession>
<dbReference type="Proteomes" id="UP001595945">
    <property type="component" value="Unassembled WGS sequence"/>
</dbReference>
<dbReference type="GeneID" id="73043819"/>
<comment type="caution">
    <text evidence="1">The sequence shown here is derived from an EMBL/GenBank/DDBJ whole genome shotgun (WGS) entry which is preliminary data.</text>
</comment>
<gene>
    <name evidence="1" type="ORF">ACFO9K_14475</name>
</gene>
<sequence>MTAREETDSETLEGYVIDNGCVRKNAREDLPERARTHSKECALMGHCIESGYSLVNEGEGMAMLDAGATREVVHVVEDSDREEGIRLRVEREREDGEMRTVSVEEVER</sequence>
<organism evidence="1 2">
    <name type="scientific">Halorussus aquaticus</name>
    <dbReference type="NCBI Taxonomy" id="2953748"/>
    <lineage>
        <taxon>Archaea</taxon>
        <taxon>Methanobacteriati</taxon>
        <taxon>Methanobacteriota</taxon>
        <taxon>Stenosarchaea group</taxon>
        <taxon>Halobacteria</taxon>
        <taxon>Halobacteriales</taxon>
        <taxon>Haladaptataceae</taxon>
        <taxon>Halorussus</taxon>
    </lineage>
</organism>
<dbReference type="EMBL" id="JBHSHT010000002">
    <property type="protein sequence ID" value="MFC4825463.1"/>
    <property type="molecule type" value="Genomic_DNA"/>
</dbReference>
<evidence type="ECO:0000313" key="2">
    <source>
        <dbReference type="Proteomes" id="UP001595945"/>
    </source>
</evidence>
<proteinExistence type="predicted"/>
<protein>
    <submittedName>
        <fullName evidence="1">Uncharacterized protein</fullName>
    </submittedName>
</protein>
<reference evidence="1 2" key="1">
    <citation type="journal article" date="2019" name="Int. J. Syst. Evol. Microbiol.">
        <title>The Global Catalogue of Microorganisms (GCM) 10K type strain sequencing project: providing services to taxonomists for standard genome sequencing and annotation.</title>
        <authorList>
            <consortium name="The Broad Institute Genomics Platform"/>
            <consortium name="The Broad Institute Genome Sequencing Center for Infectious Disease"/>
            <person name="Wu L."/>
            <person name="Ma J."/>
        </authorList>
    </citation>
    <scope>NUCLEOTIDE SEQUENCE [LARGE SCALE GENOMIC DNA]</scope>
    <source>
        <strain evidence="1 2">XZYJ18</strain>
    </source>
</reference>
<evidence type="ECO:0000313" key="1">
    <source>
        <dbReference type="EMBL" id="MFC4825463.1"/>
    </source>
</evidence>
<dbReference type="AlphaFoldDB" id="A0ABD5Q4C3"/>
<dbReference type="RefSeq" id="WP_254268874.1">
    <property type="nucleotide sequence ID" value="NZ_CP100400.1"/>
</dbReference>
<name>A0ABD5Q4C3_9EURY</name>
<keyword evidence="2" id="KW-1185">Reference proteome</keyword>